<protein>
    <submittedName>
        <fullName evidence="2">Uncharacterized protein</fullName>
    </submittedName>
</protein>
<dbReference type="OrthoDB" id="5376010at2759"/>
<evidence type="ECO:0000313" key="3">
    <source>
        <dbReference type="Proteomes" id="UP000664132"/>
    </source>
</evidence>
<feature type="region of interest" description="Disordered" evidence="1">
    <location>
        <begin position="77"/>
        <end position="163"/>
    </location>
</feature>
<sequence length="666" mass="74707">MATTKKLRYGKGAQDSESTLSSTGDLQAEDIFIDKLCSISQRYSRSLLTMVSTRTQDGTISTKTYSPLTLDLNALSLQSPLPSPMRSTRSHGGPGSPTKVLKPKSPRGTRNRLPRTPTSAKKQKLANLAASEANASMSTAPVSAPPPRSRTRSTAKVTFAEPPQQLEQQLKGEMDLLEGNTFFPSVAIGEKETLGSSKIGRAEKEVKMWETVLAEHKEKMPSLVPVVEEKLWQAKHKRACLDETSAENVMIGDVNPAESAIKARLRVLDWALSTSKFSPEAENIKCAIEGYKTGQMGYSDQYTVIYAAHIVDTVSNYRDFVRNRTEMLDRYCELHGPGWMWYEPPLNVHPESVPKSFASVALDREEQWTALGGWYIRQAFWKRTGWVSRMPQADWVPPGIGHENFEKHPSDPRMVNCHDAGPRLSFRLLLDSGATFPSLHQEDFDALGIDMASYGAQSVTPCYTASGLSINRLFELFVSVLDNDGKQLVDPNNAVYPLSHKYLGGLCPVTLSAVPITWDAQGDSILGLHSRNPEFPLSCYVSATPTRNTLFLGEDRNDVLGHHRMPGQKKWSIEISRIDNGLPDDRFGEPKVRFVHRRGKAIDEDDPQRDHVSYLTIHDEHGVELRRDVNDPRTRQREAAENERREEMRRWNEDQAEMQRNMFGSP</sequence>
<feature type="compositionally biased region" description="Basic and acidic residues" evidence="1">
    <location>
        <begin position="628"/>
        <end position="653"/>
    </location>
</feature>
<dbReference type="EMBL" id="JAFJYH010000269">
    <property type="protein sequence ID" value="KAG4414348.1"/>
    <property type="molecule type" value="Genomic_DNA"/>
</dbReference>
<accession>A0A8H7T8S5</accession>
<feature type="region of interest" description="Disordered" evidence="1">
    <location>
        <begin position="628"/>
        <end position="666"/>
    </location>
</feature>
<feature type="compositionally biased region" description="Low complexity" evidence="1">
    <location>
        <begin position="125"/>
        <end position="136"/>
    </location>
</feature>
<name>A0A8H7T8S5_9HELO</name>
<feature type="compositionally biased region" description="Basic residues" evidence="1">
    <location>
        <begin position="101"/>
        <end position="113"/>
    </location>
</feature>
<proteinExistence type="predicted"/>
<organism evidence="2 3">
    <name type="scientific">Cadophora malorum</name>
    <dbReference type="NCBI Taxonomy" id="108018"/>
    <lineage>
        <taxon>Eukaryota</taxon>
        <taxon>Fungi</taxon>
        <taxon>Dikarya</taxon>
        <taxon>Ascomycota</taxon>
        <taxon>Pezizomycotina</taxon>
        <taxon>Leotiomycetes</taxon>
        <taxon>Helotiales</taxon>
        <taxon>Ploettnerulaceae</taxon>
        <taxon>Cadophora</taxon>
    </lineage>
</organism>
<dbReference type="Proteomes" id="UP000664132">
    <property type="component" value="Unassembled WGS sequence"/>
</dbReference>
<evidence type="ECO:0000313" key="2">
    <source>
        <dbReference type="EMBL" id="KAG4414348.1"/>
    </source>
</evidence>
<dbReference type="AlphaFoldDB" id="A0A8H7T8S5"/>
<reference evidence="2" key="1">
    <citation type="submission" date="2021-02" db="EMBL/GenBank/DDBJ databases">
        <title>Genome sequence Cadophora malorum strain M34.</title>
        <authorList>
            <person name="Stefanovic E."/>
            <person name="Vu D."/>
            <person name="Scully C."/>
            <person name="Dijksterhuis J."/>
            <person name="Roader J."/>
            <person name="Houbraken J."/>
        </authorList>
    </citation>
    <scope>NUCLEOTIDE SEQUENCE</scope>
    <source>
        <strain evidence="2">M34</strain>
    </source>
</reference>
<feature type="region of interest" description="Disordered" evidence="1">
    <location>
        <begin position="1"/>
        <end position="23"/>
    </location>
</feature>
<evidence type="ECO:0000256" key="1">
    <source>
        <dbReference type="SAM" id="MobiDB-lite"/>
    </source>
</evidence>
<gene>
    <name evidence="2" type="ORF">IFR04_012526</name>
</gene>
<comment type="caution">
    <text evidence="2">The sequence shown here is derived from an EMBL/GenBank/DDBJ whole genome shotgun (WGS) entry which is preliminary data.</text>
</comment>
<keyword evidence="3" id="KW-1185">Reference proteome</keyword>